<protein>
    <submittedName>
        <fullName evidence="1">Uncharacterized protein</fullName>
    </submittedName>
</protein>
<reference evidence="1" key="1">
    <citation type="submission" date="2018-02" db="EMBL/GenBank/DDBJ databases">
        <title>The genomes of Aspergillus section Nigri reveals drivers in fungal speciation.</title>
        <authorList>
            <consortium name="DOE Joint Genome Institute"/>
            <person name="Vesth T.C."/>
            <person name="Nybo J."/>
            <person name="Theobald S."/>
            <person name="Brandl J."/>
            <person name="Frisvad J.C."/>
            <person name="Nielsen K.F."/>
            <person name="Lyhne E.K."/>
            <person name="Kogle M.E."/>
            <person name="Kuo A."/>
            <person name="Riley R."/>
            <person name="Clum A."/>
            <person name="Nolan M."/>
            <person name="Lipzen A."/>
            <person name="Salamov A."/>
            <person name="Henrissat B."/>
            <person name="Wiebenga A."/>
            <person name="De vries R.P."/>
            <person name="Grigoriev I.V."/>
            <person name="Mortensen U.H."/>
            <person name="Andersen M.R."/>
            <person name="Baker S.E."/>
        </authorList>
    </citation>
    <scope>NUCLEOTIDE SEQUENCE</scope>
    <source>
        <strain evidence="1">CBS 115574</strain>
    </source>
</reference>
<accession>A0ACD1IPJ6</accession>
<name>A0ACD1IPJ6_9EURO</name>
<sequence length="87" mass="9740">MSLRLREGERGGQTTFSKGSRAAAAAAAAAAVAGNRIRRMRPCITSKVKLPDGWAMRSHRNRIRIEPFLPQREERQKVKSADFLGKY</sequence>
<gene>
    <name evidence="1" type="ORF">BO79DRAFT_64076</name>
</gene>
<proteinExistence type="predicted"/>
<keyword evidence="2" id="KW-1185">Reference proteome</keyword>
<organism evidence="1 2">
    <name type="scientific">Aspergillus costaricaensis CBS 115574</name>
    <dbReference type="NCBI Taxonomy" id="1448317"/>
    <lineage>
        <taxon>Eukaryota</taxon>
        <taxon>Fungi</taxon>
        <taxon>Dikarya</taxon>
        <taxon>Ascomycota</taxon>
        <taxon>Pezizomycotina</taxon>
        <taxon>Eurotiomycetes</taxon>
        <taxon>Eurotiomycetidae</taxon>
        <taxon>Eurotiales</taxon>
        <taxon>Aspergillaceae</taxon>
        <taxon>Aspergillus</taxon>
        <taxon>Aspergillus subgen. Circumdati</taxon>
    </lineage>
</organism>
<evidence type="ECO:0000313" key="1">
    <source>
        <dbReference type="EMBL" id="RAK92342.1"/>
    </source>
</evidence>
<dbReference type="Proteomes" id="UP000249748">
    <property type="component" value="Unassembled WGS sequence"/>
</dbReference>
<evidence type="ECO:0000313" key="2">
    <source>
        <dbReference type="Proteomes" id="UP000249748"/>
    </source>
</evidence>
<dbReference type="EMBL" id="KZ824539">
    <property type="protein sequence ID" value="RAK92342.1"/>
    <property type="molecule type" value="Genomic_DNA"/>
</dbReference>